<evidence type="ECO:0000259" key="2">
    <source>
        <dbReference type="Pfam" id="PF12697"/>
    </source>
</evidence>
<evidence type="ECO:0000313" key="3">
    <source>
        <dbReference type="EMBL" id="MFC5152352.1"/>
    </source>
</evidence>
<feature type="region of interest" description="Disordered" evidence="1">
    <location>
        <begin position="1"/>
        <end position="58"/>
    </location>
</feature>
<dbReference type="Pfam" id="PF12697">
    <property type="entry name" value="Abhydrolase_6"/>
    <property type="match status" value="1"/>
</dbReference>
<organism evidence="3 4">
    <name type="scientific">Streptomyces amakusaensis</name>
    <dbReference type="NCBI Taxonomy" id="67271"/>
    <lineage>
        <taxon>Bacteria</taxon>
        <taxon>Bacillati</taxon>
        <taxon>Actinomycetota</taxon>
        <taxon>Actinomycetes</taxon>
        <taxon>Kitasatosporales</taxon>
        <taxon>Streptomycetaceae</taxon>
        <taxon>Streptomyces</taxon>
    </lineage>
</organism>
<name>A0ABW0AEZ7_9ACTN</name>
<feature type="domain" description="AB hydrolase-1" evidence="2">
    <location>
        <begin position="88"/>
        <end position="268"/>
    </location>
</feature>
<reference evidence="4" key="1">
    <citation type="journal article" date="2019" name="Int. J. Syst. Evol. Microbiol.">
        <title>The Global Catalogue of Microorganisms (GCM) 10K type strain sequencing project: providing services to taxonomists for standard genome sequencing and annotation.</title>
        <authorList>
            <consortium name="The Broad Institute Genomics Platform"/>
            <consortium name="The Broad Institute Genome Sequencing Center for Infectious Disease"/>
            <person name="Wu L."/>
            <person name="Ma J."/>
        </authorList>
    </citation>
    <scope>NUCLEOTIDE SEQUENCE [LARGE SCALE GENOMIC DNA]</scope>
    <source>
        <strain evidence="4">PCU 266</strain>
    </source>
</reference>
<dbReference type="GO" id="GO:0016787">
    <property type="term" value="F:hydrolase activity"/>
    <property type="evidence" value="ECO:0007669"/>
    <property type="project" value="UniProtKB-KW"/>
</dbReference>
<sequence length="309" mass="32509">MIASARPEAAGECPTSHRRSRIGSPEPPVREMTAGRPSRQHGDPAADRGGGKRPLEAPMAVNRTGTGRAEGHRALVLRPSPAAPRAAVLLLHGGRADALEAPPALDPPAVRMRPFASGIVRAAPPGLLAVGRVRYRHRGWNGPREDAVHDAREALRALLHETGAGPVPVVLVGHSMGGRAALRLAADPGVRGVVALAPWCPPGETVARLRDRRVIALHDPADRVTAADDTWAYLARAAEEGAHTLGIRMPRGGHTMLRDARSWHRITVSLTLGLLGLAPLPVPLTAPGGPPAAPLPARRVLDRIDGVAR</sequence>
<protein>
    <submittedName>
        <fullName evidence="3">Alpha/beta hydrolase</fullName>
    </submittedName>
</protein>
<comment type="caution">
    <text evidence="3">The sequence shown here is derived from an EMBL/GenBank/DDBJ whole genome shotgun (WGS) entry which is preliminary data.</text>
</comment>
<dbReference type="InterPro" id="IPR029058">
    <property type="entry name" value="AB_hydrolase_fold"/>
</dbReference>
<dbReference type="Gene3D" id="3.40.50.1820">
    <property type="entry name" value="alpha/beta hydrolase"/>
    <property type="match status" value="1"/>
</dbReference>
<evidence type="ECO:0000313" key="4">
    <source>
        <dbReference type="Proteomes" id="UP001596160"/>
    </source>
</evidence>
<dbReference type="Proteomes" id="UP001596160">
    <property type="component" value="Unassembled WGS sequence"/>
</dbReference>
<evidence type="ECO:0000256" key="1">
    <source>
        <dbReference type="SAM" id="MobiDB-lite"/>
    </source>
</evidence>
<feature type="compositionally biased region" description="Basic and acidic residues" evidence="1">
    <location>
        <begin position="40"/>
        <end position="55"/>
    </location>
</feature>
<accession>A0ABW0AEZ7</accession>
<dbReference type="RefSeq" id="WP_344477269.1">
    <property type="nucleotide sequence ID" value="NZ_BAAASB010000008.1"/>
</dbReference>
<proteinExistence type="predicted"/>
<keyword evidence="3" id="KW-0378">Hydrolase</keyword>
<gene>
    <name evidence="3" type="ORF">ACFPRH_11465</name>
</gene>
<dbReference type="InterPro" id="IPR000073">
    <property type="entry name" value="AB_hydrolase_1"/>
</dbReference>
<dbReference type="SUPFAM" id="SSF53474">
    <property type="entry name" value="alpha/beta-Hydrolases"/>
    <property type="match status" value="1"/>
</dbReference>
<keyword evidence="4" id="KW-1185">Reference proteome</keyword>
<dbReference type="EMBL" id="JBHSKP010000005">
    <property type="protein sequence ID" value="MFC5152352.1"/>
    <property type="molecule type" value="Genomic_DNA"/>
</dbReference>